<sequence length="315" mass="33446">MQINKHDVVAVVLGGPSSEAEISRVTGGAIANALREKGYNAKEVELNPSNLINELRDMNAKVVFNAVHGMYGEDGRLQSILEAAGIPYTGCGVLASAVSMHKSATKRYLQSAGIPTAPCMIINKRDAGDLQTLAEKIISEFGLPVVIKAATQGSSIGVVIPKTAQEVVPALEEAFKYSENVLAEKCIKGKELTISIMEENGEPKPLPVIWIAPHSGAYDFHSKYTKGATDYHCPAPFDEKTTAYIQKIAVETYKLLGLSGVARVDAMLGDEDGVAYVLEANTVPGMTATSLVPKAAAAVGISFPELCEKILLSAK</sequence>
<dbReference type="PANTHER" id="PTHR23132">
    <property type="entry name" value="D-ALANINE--D-ALANINE LIGASE"/>
    <property type="match status" value="1"/>
</dbReference>
<evidence type="ECO:0000313" key="16">
    <source>
        <dbReference type="Proteomes" id="UP000186777"/>
    </source>
</evidence>
<dbReference type="AlphaFoldDB" id="A0A1Q6R5Y2"/>
<dbReference type="InterPro" id="IPR011127">
    <property type="entry name" value="Dala_Dala_lig_N"/>
</dbReference>
<evidence type="ECO:0000256" key="5">
    <source>
        <dbReference type="ARBA" id="ARBA00022741"/>
    </source>
</evidence>
<keyword evidence="7 10" id="KW-0133">Cell shape</keyword>
<comment type="caution">
    <text evidence="15">The sequence shown here is derived from an EMBL/GenBank/DDBJ whole genome shotgun (WGS) entry which is preliminary data.</text>
</comment>
<dbReference type="SUPFAM" id="SSF52440">
    <property type="entry name" value="PreATP-grasp domain"/>
    <property type="match status" value="1"/>
</dbReference>
<dbReference type="PANTHER" id="PTHR23132:SF23">
    <property type="entry name" value="D-ALANINE--D-ALANINE LIGASE B"/>
    <property type="match status" value="1"/>
</dbReference>
<dbReference type="RefSeq" id="WP_303679756.1">
    <property type="nucleotide sequence ID" value="NZ_MNTG01000027.1"/>
</dbReference>
<feature type="active site" evidence="11">
    <location>
        <position position="154"/>
    </location>
</feature>
<comment type="pathway">
    <text evidence="10">Cell wall biogenesis; peptidoglycan biosynthesis.</text>
</comment>
<feature type="binding site" evidence="12">
    <location>
        <position position="279"/>
    </location>
    <ligand>
        <name>Mg(2+)</name>
        <dbReference type="ChEBI" id="CHEBI:18420"/>
        <label>2</label>
    </ligand>
</feature>
<dbReference type="GO" id="GO:0008360">
    <property type="term" value="P:regulation of cell shape"/>
    <property type="evidence" value="ECO:0007669"/>
    <property type="project" value="UniProtKB-KW"/>
</dbReference>
<comment type="cofactor">
    <cofactor evidence="12">
        <name>Mg(2+)</name>
        <dbReference type="ChEBI" id="CHEBI:18420"/>
    </cofactor>
    <cofactor evidence="12">
        <name>Mn(2+)</name>
        <dbReference type="ChEBI" id="CHEBI:29035"/>
    </cofactor>
    <text evidence="12">Binds 2 magnesium or manganese ions per subunit.</text>
</comment>
<reference evidence="15 16" key="1">
    <citation type="journal article" date="2016" name="Nat. Biotechnol.">
        <title>Measurement of bacterial replication rates in microbial communities.</title>
        <authorList>
            <person name="Brown C.T."/>
            <person name="Olm M.R."/>
            <person name="Thomas B.C."/>
            <person name="Banfield J.F."/>
        </authorList>
    </citation>
    <scope>NUCLEOTIDE SEQUENCE [LARGE SCALE GENOMIC DNA]</scope>
    <source>
        <strain evidence="15">46_33</strain>
    </source>
</reference>
<evidence type="ECO:0000256" key="13">
    <source>
        <dbReference type="PROSITE-ProRule" id="PRU00409"/>
    </source>
</evidence>
<accession>A0A1Q6R5Y2</accession>
<evidence type="ECO:0000313" key="15">
    <source>
        <dbReference type="EMBL" id="OLA37781.1"/>
    </source>
</evidence>
<dbReference type="Gene3D" id="3.30.1490.20">
    <property type="entry name" value="ATP-grasp fold, A domain"/>
    <property type="match status" value="1"/>
</dbReference>
<dbReference type="GO" id="GO:0071555">
    <property type="term" value="P:cell wall organization"/>
    <property type="evidence" value="ECO:0007669"/>
    <property type="project" value="UniProtKB-KW"/>
</dbReference>
<keyword evidence="12" id="KW-0479">Metal-binding</keyword>
<evidence type="ECO:0000256" key="3">
    <source>
        <dbReference type="ARBA" id="ARBA00022490"/>
    </source>
</evidence>
<evidence type="ECO:0000256" key="11">
    <source>
        <dbReference type="PIRSR" id="PIRSR039102-1"/>
    </source>
</evidence>
<keyword evidence="6 13" id="KW-0067">ATP-binding</keyword>
<dbReference type="EC" id="6.3.2.4" evidence="10"/>
<keyword evidence="3 10" id="KW-0963">Cytoplasm</keyword>
<evidence type="ECO:0000256" key="2">
    <source>
        <dbReference type="ARBA" id="ARBA00010871"/>
    </source>
</evidence>
<organism evidence="15 16">
    <name type="scientific">Phascolarctobacterium succinatutens</name>
    <dbReference type="NCBI Taxonomy" id="626940"/>
    <lineage>
        <taxon>Bacteria</taxon>
        <taxon>Bacillati</taxon>
        <taxon>Bacillota</taxon>
        <taxon>Negativicutes</taxon>
        <taxon>Acidaminococcales</taxon>
        <taxon>Acidaminococcaceae</taxon>
        <taxon>Phascolarctobacterium</taxon>
    </lineage>
</organism>
<dbReference type="Gene3D" id="3.30.470.20">
    <property type="entry name" value="ATP-grasp fold, B domain"/>
    <property type="match status" value="1"/>
</dbReference>
<dbReference type="InterPro" id="IPR011095">
    <property type="entry name" value="Dala_Dala_lig_C"/>
</dbReference>
<keyword evidence="8 10" id="KW-0573">Peptidoglycan synthesis</keyword>
<evidence type="ECO:0000256" key="8">
    <source>
        <dbReference type="ARBA" id="ARBA00022984"/>
    </source>
</evidence>
<comment type="subcellular location">
    <subcellularLocation>
        <location evidence="1 10">Cytoplasm</location>
    </subcellularLocation>
</comment>
<comment type="function">
    <text evidence="10">Cell wall formation.</text>
</comment>
<feature type="domain" description="ATP-grasp" evidence="14">
    <location>
        <begin position="106"/>
        <end position="312"/>
    </location>
</feature>
<dbReference type="PROSITE" id="PS00844">
    <property type="entry name" value="DALA_DALA_LIGASE_2"/>
    <property type="match status" value="1"/>
</dbReference>
<name>A0A1Q6R5Y2_9FIRM</name>
<dbReference type="UniPathway" id="UPA00219"/>
<dbReference type="PROSITE" id="PS00843">
    <property type="entry name" value="DALA_DALA_LIGASE_1"/>
    <property type="match status" value="1"/>
</dbReference>
<dbReference type="InterPro" id="IPR016185">
    <property type="entry name" value="PreATP-grasp_dom_sf"/>
</dbReference>
<dbReference type="Pfam" id="PF01820">
    <property type="entry name" value="Dala_Dala_lig_N"/>
    <property type="match status" value="1"/>
</dbReference>
<dbReference type="SUPFAM" id="SSF56059">
    <property type="entry name" value="Glutathione synthetase ATP-binding domain-like"/>
    <property type="match status" value="1"/>
</dbReference>
<feature type="binding site" evidence="12">
    <location>
        <position position="279"/>
    </location>
    <ligand>
        <name>Mg(2+)</name>
        <dbReference type="ChEBI" id="CHEBI:18420"/>
        <label>1</label>
    </ligand>
</feature>
<proteinExistence type="inferred from homology"/>
<dbReference type="Proteomes" id="UP000186777">
    <property type="component" value="Unassembled WGS sequence"/>
</dbReference>
<dbReference type="InterPro" id="IPR011761">
    <property type="entry name" value="ATP-grasp"/>
</dbReference>
<dbReference type="InterPro" id="IPR005905">
    <property type="entry name" value="D_ala_D_ala"/>
</dbReference>
<evidence type="ECO:0000256" key="1">
    <source>
        <dbReference type="ARBA" id="ARBA00004496"/>
    </source>
</evidence>
<dbReference type="GO" id="GO:0009252">
    <property type="term" value="P:peptidoglycan biosynthetic process"/>
    <property type="evidence" value="ECO:0007669"/>
    <property type="project" value="UniProtKB-UniRule"/>
</dbReference>
<comment type="similarity">
    <text evidence="2 10">Belongs to the D-alanine--D-alanine ligase family.</text>
</comment>
<dbReference type="NCBIfam" id="NF002378">
    <property type="entry name" value="PRK01372.1"/>
    <property type="match status" value="1"/>
</dbReference>
<dbReference type="InterPro" id="IPR000291">
    <property type="entry name" value="D-Ala_lig_Van_CS"/>
</dbReference>
<evidence type="ECO:0000256" key="10">
    <source>
        <dbReference type="HAMAP-Rule" id="MF_00047"/>
    </source>
</evidence>
<keyword evidence="12" id="KW-0464">Manganese</keyword>
<protein>
    <recommendedName>
        <fullName evidence="10">D-alanine--D-alanine ligase</fullName>
        <ecNumber evidence="10">6.3.2.4</ecNumber>
    </recommendedName>
    <alternativeName>
        <fullName evidence="10">D-Ala-D-Ala ligase</fullName>
    </alternativeName>
    <alternativeName>
        <fullName evidence="10">D-alanylalanine synthetase</fullName>
    </alternativeName>
</protein>
<keyword evidence="4 10" id="KW-0436">Ligase</keyword>
<dbReference type="GO" id="GO:0046872">
    <property type="term" value="F:metal ion binding"/>
    <property type="evidence" value="ECO:0007669"/>
    <property type="project" value="UniProtKB-KW"/>
</dbReference>
<dbReference type="GO" id="GO:0008716">
    <property type="term" value="F:D-alanine-D-alanine ligase activity"/>
    <property type="evidence" value="ECO:0007669"/>
    <property type="project" value="UniProtKB-UniRule"/>
</dbReference>
<dbReference type="SMART" id="SM01209">
    <property type="entry name" value="GARS_A"/>
    <property type="match status" value="1"/>
</dbReference>
<keyword evidence="12" id="KW-0460">Magnesium</keyword>
<dbReference type="GO" id="GO:0005737">
    <property type="term" value="C:cytoplasm"/>
    <property type="evidence" value="ECO:0007669"/>
    <property type="project" value="UniProtKB-SubCell"/>
</dbReference>
<evidence type="ECO:0000256" key="9">
    <source>
        <dbReference type="ARBA" id="ARBA00023316"/>
    </source>
</evidence>
<dbReference type="InterPro" id="IPR013815">
    <property type="entry name" value="ATP_grasp_subdomain_1"/>
</dbReference>
<evidence type="ECO:0000256" key="4">
    <source>
        <dbReference type="ARBA" id="ARBA00022598"/>
    </source>
</evidence>
<feature type="active site" evidence="11">
    <location>
        <position position="290"/>
    </location>
</feature>
<dbReference type="Pfam" id="PF07478">
    <property type="entry name" value="Dala_Dala_lig_C"/>
    <property type="match status" value="1"/>
</dbReference>
<gene>
    <name evidence="10" type="primary">ddl</name>
    <name evidence="15" type="ORF">BHW43_05130</name>
</gene>
<evidence type="ECO:0000256" key="12">
    <source>
        <dbReference type="PIRSR" id="PIRSR039102-3"/>
    </source>
</evidence>
<feature type="binding site" evidence="12">
    <location>
        <position position="281"/>
    </location>
    <ligand>
        <name>Mg(2+)</name>
        <dbReference type="ChEBI" id="CHEBI:18420"/>
        <label>2</label>
    </ligand>
</feature>
<dbReference type="PIRSF" id="PIRSF039102">
    <property type="entry name" value="Ddl/VanB"/>
    <property type="match status" value="1"/>
</dbReference>
<keyword evidence="5 13" id="KW-0547">Nucleotide-binding</keyword>
<feature type="binding site" evidence="12">
    <location>
        <position position="265"/>
    </location>
    <ligand>
        <name>Mg(2+)</name>
        <dbReference type="ChEBI" id="CHEBI:18420"/>
        <label>1</label>
    </ligand>
</feature>
<dbReference type="GO" id="GO:0005524">
    <property type="term" value="F:ATP binding"/>
    <property type="evidence" value="ECO:0007669"/>
    <property type="project" value="UniProtKB-UniRule"/>
</dbReference>
<dbReference type="HAMAP" id="MF_00047">
    <property type="entry name" value="Dala_Dala_lig"/>
    <property type="match status" value="1"/>
</dbReference>
<dbReference type="EMBL" id="MNTG01000027">
    <property type="protein sequence ID" value="OLA37781.1"/>
    <property type="molecule type" value="Genomic_DNA"/>
</dbReference>
<comment type="catalytic activity">
    <reaction evidence="10">
        <text>2 D-alanine + ATP = D-alanyl-D-alanine + ADP + phosphate + H(+)</text>
        <dbReference type="Rhea" id="RHEA:11224"/>
        <dbReference type="ChEBI" id="CHEBI:15378"/>
        <dbReference type="ChEBI" id="CHEBI:30616"/>
        <dbReference type="ChEBI" id="CHEBI:43474"/>
        <dbReference type="ChEBI" id="CHEBI:57416"/>
        <dbReference type="ChEBI" id="CHEBI:57822"/>
        <dbReference type="ChEBI" id="CHEBI:456216"/>
        <dbReference type="EC" id="6.3.2.4"/>
    </reaction>
</comment>
<feature type="active site" evidence="11">
    <location>
        <position position="19"/>
    </location>
</feature>
<evidence type="ECO:0000259" key="14">
    <source>
        <dbReference type="PROSITE" id="PS50975"/>
    </source>
</evidence>
<evidence type="ECO:0000256" key="6">
    <source>
        <dbReference type="ARBA" id="ARBA00022840"/>
    </source>
</evidence>
<keyword evidence="9 10" id="KW-0961">Cell wall biogenesis/degradation</keyword>
<evidence type="ECO:0000256" key="7">
    <source>
        <dbReference type="ARBA" id="ARBA00022960"/>
    </source>
</evidence>
<dbReference type="STRING" id="626940.BHW43_05130"/>
<dbReference type="NCBIfam" id="TIGR01205">
    <property type="entry name" value="D_ala_D_alaTIGR"/>
    <property type="match status" value="1"/>
</dbReference>
<dbReference type="Gene3D" id="3.40.50.20">
    <property type="match status" value="1"/>
</dbReference>
<dbReference type="PROSITE" id="PS50975">
    <property type="entry name" value="ATP_GRASP"/>
    <property type="match status" value="1"/>
</dbReference>